<dbReference type="Pfam" id="PF04097">
    <property type="entry name" value="Nic96"/>
    <property type="match status" value="1"/>
</dbReference>
<proteinExistence type="inferred from homology"/>
<evidence type="ECO:0000313" key="5">
    <source>
        <dbReference type="EMBL" id="ORX79083.1"/>
    </source>
</evidence>
<keyword evidence="4" id="KW-0811">Translocation</keyword>
<name>A0A1Y1X026_9FUNG</name>
<keyword evidence="4" id="KW-0509">mRNA transport</keyword>
<comment type="subcellular location">
    <subcellularLocation>
        <location evidence="1">Nucleus envelope</location>
    </subcellularLocation>
    <subcellularLocation>
        <location evidence="4">Nucleus</location>
        <location evidence="4">Nuclear pore complex</location>
    </subcellularLocation>
</comment>
<reference evidence="5 6" key="2">
    <citation type="submission" date="2016-08" db="EMBL/GenBank/DDBJ databases">
        <title>Pervasive Adenine N6-methylation of Active Genes in Fungi.</title>
        <authorList>
            <consortium name="DOE Joint Genome Institute"/>
            <person name="Mondo S.J."/>
            <person name="Dannebaum R.O."/>
            <person name="Kuo R.C."/>
            <person name="Labutti K."/>
            <person name="Haridas S."/>
            <person name="Kuo A."/>
            <person name="Salamov A."/>
            <person name="Ahrendt S.R."/>
            <person name="Lipzen A."/>
            <person name="Sullivan W."/>
            <person name="Andreopoulos W.B."/>
            <person name="Clum A."/>
            <person name="Lindquist E."/>
            <person name="Daum C."/>
            <person name="Ramamoorthy G.K."/>
            <person name="Gryganskyi A."/>
            <person name="Culley D."/>
            <person name="Magnuson J.K."/>
            <person name="James T.Y."/>
            <person name="O'Malley M.A."/>
            <person name="Stajich J.E."/>
            <person name="Spatafora J.W."/>
            <person name="Visel A."/>
            <person name="Grigoriev I.V."/>
        </authorList>
    </citation>
    <scope>NUCLEOTIDE SEQUENCE [LARGE SCALE GENOMIC DNA]</scope>
    <source>
        <strain evidence="5 6">S4</strain>
    </source>
</reference>
<dbReference type="PANTHER" id="PTHR11225:SF4">
    <property type="entry name" value="NUCLEAR PORE COMPLEX PROTEIN NUP93"/>
    <property type="match status" value="1"/>
</dbReference>
<dbReference type="OrthoDB" id="1918363at2759"/>
<dbReference type="PANTHER" id="PTHR11225">
    <property type="entry name" value="NUCLEAR PORE COMPLEX PROTEIN NUP93 NUCLEOPORIN NUP93 DEAD EYE PROTEIN"/>
    <property type="match status" value="1"/>
</dbReference>
<dbReference type="GO" id="GO:0005643">
    <property type="term" value="C:nuclear pore"/>
    <property type="evidence" value="ECO:0007669"/>
    <property type="project" value="UniProtKB-SubCell"/>
</dbReference>
<dbReference type="STRING" id="1754192.A0A1Y1X026"/>
<accession>A0A1Y1X026</accession>
<dbReference type="InterPro" id="IPR007231">
    <property type="entry name" value="Nucleoporin_int_Nup93/Nic96"/>
</dbReference>
<evidence type="ECO:0000313" key="6">
    <source>
        <dbReference type="Proteomes" id="UP000193944"/>
    </source>
</evidence>
<keyword evidence="4" id="KW-0813">Transport</keyword>
<evidence type="ECO:0000256" key="4">
    <source>
        <dbReference type="RuleBase" id="RU364035"/>
    </source>
</evidence>
<dbReference type="GO" id="GO:0006606">
    <property type="term" value="P:protein import into nucleus"/>
    <property type="evidence" value="ECO:0007669"/>
    <property type="project" value="TreeGrafter"/>
</dbReference>
<dbReference type="GO" id="GO:0017056">
    <property type="term" value="F:structural constituent of nuclear pore"/>
    <property type="evidence" value="ECO:0007669"/>
    <property type="project" value="InterPro"/>
</dbReference>
<keyword evidence="6" id="KW-1185">Reference proteome</keyword>
<keyword evidence="4" id="KW-0653">Protein transport</keyword>
<keyword evidence="4" id="KW-0472">Membrane</keyword>
<evidence type="ECO:0000256" key="3">
    <source>
        <dbReference type="ARBA" id="ARBA00023242"/>
    </source>
</evidence>
<sequence length="899" mass="104470">MPTKFSKLLEQSRQLNSHIYNTSLPILERDLDQIESQSRKLAAKALRAGEGIIDTGACCLLANGGFPVEQVSQIMENLNTLTLATTFEPLQPIPDTDIESFLNFELENIILKTVEQGKIQTTKDFNDSFEQSIHKDWKNTKHKLCDHLEHSTIISSNSTLNSIDELQNTSNSLLFSQVPFAELTTDNAKQIQVKEYANVVKKINQIRNELKSAKVFTLFDECSLKLARINSSIQSVSDSWRLLTYIFRESSLNNKSDECLIKEKQFANVRGTSKEVSEEHMNEFNSLIVNGSKKYFEDTFWEWIQKEVKDNTGKIFNNDSKQSVIDTISLFISLRLKKYGEWDQSLELFDSFPIWACIFYLIRSGHFLEAIYYINDIDDKLFSHKNDLIFIKYIKIWIDNKFKLNKEYRDEIKNDWNERIRSSIGQNTIKGDPFKHCLYKIIGRCDINFKHMPNQIVIPSVEDYLWAHLTLVQNGNQKINTTTSAISTTFPSTTLDNDSYTYENMVNNLLKYEPNYFNQENIWNMVLIICGKFENVVDFLFSRDQYRVEAVHFAIAFAYYGLLRITNSESNNDSDITNVISKFNFARLIHQYSTNLSTQYPDVALHYLYFICLYASEEKKTIAKKYTQLTYKYIQELVLLQKSESIPHFFGKMNSEGSIQTLSEIEQYKNLIHIRDHEHFIKYLVKPTARSCESEGRLADAVYLYNLSENYETVVDILNKQLSDALASHQYSLTQDHPVVLAQSIMQNYVKQPSNFGRLESKQRTCAILIKLTRFMDAYQRNSLAEALSIIKELDIIPLEGDMNKVMMKAEEFQNLDKNIVRLFPELLMTTMRCVYGLWHIVKNQKEVFMSENSSKEQLTQMNAFKKMARMIIVFTGTIQSRMSSDVYTQLSEIEMVIQ</sequence>
<reference evidence="5 6" key="1">
    <citation type="submission" date="2016-08" db="EMBL/GenBank/DDBJ databases">
        <title>A Parts List for Fungal Cellulosomes Revealed by Comparative Genomics.</title>
        <authorList>
            <consortium name="DOE Joint Genome Institute"/>
            <person name="Haitjema C.H."/>
            <person name="Gilmore S.P."/>
            <person name="Henske J.K."/>
            <person name="Solomon K.V."/>
            <person name="De Groot R."/>
            <person name="Kuo A."/>
            <person name="Mondo S.J."/>
            <person name="Salamov A.A."/>
            <person name="Labutti K."/>
            <person name="Zhao Z."/>
            <person name="Chiniquy J."/>
            <person name="Barry K."/>
            <person name="Brewer H.M."/>
            <person name="Purvine S.O."/>
            <person name="Wright A.T."/>
            <person name="Boxma B."/>
            <person name="Van Alen T."/>
            <person name="Hackstein J.H."/>
            <person name="Baker S.E."/>
            <person name="Grigoriev I.V."/>
            <person name="O'Malley M.A."/>
        </authorList>
    </citation>
    <scope>NUCLEOTIDE SEQUENCE [LARGE SCALE GENOMIC DNA]</scope>
    <source>
        <strain evidence="5 6">S4</strain>
    </source>
</reference>
<dbReference type="GO" id="GO:0016973">
    <property type="term" value="P:poly(A)+ mRNA export from nucleus"/>
    <property type="evidence" value="ECO:0007669"/>
    <property type="project" value="TreeGrafter"/>
</dbReference>
<comment type="caution">
    <text evidence="5">The sequence shown here is derived from an EMBL/GenBank/DDBJ whole genome shotgun (WGS) entry which is preliminary data.</text>
</comment>
<evidence type="ECO:0000256" key="2">
    <source>
        <dbReference type="ARBA" id="ARBA00010186"/>
    </source>
</evidence>
<gene>
    <name evidence="5" type="ORF">BCR32DRAFT_234544</name>
</gene>
<protein>
    <recommendedName>
        <fullName evidence="4">Nuclear pore protein</fullName>
    </recommendedName>
</protein>
<organism evidence="5 6">
    <name type="scientific">Anaeromyces robustus</name>
    <dbReference type="NCBI Taxonomy" id="1754192"/>
    <lineage>
        <taxon>Eukaryota</taxon>
        <taxon>Fungi</taxon>
        <taxon>Fungi incertae sedis</taxon>
        <taxon>Chytridiomycota</taxon>
        <taxon>Chytridiomycota incertae sedis</taxon>
        <taxon>Neocallimastigomycetes</taxon>
        <taxon>Neocallimastigales</taxon>
        <taxon>Neocallimastigaceae</taxon>
        <taxon>Anaeromyces</taxon>
    </lineage>
</organism>
<comment type="similarity">
    <text evidence="2 4">Belongs to the nucleoporin interacting component (NIC) family.</text>
</comment>
<dbReference type="Proteomes" id="UP000193944">
    <property type="component" value="Unassembled WGS sequence"/>
</dbReference>
<keyword evidence="3 4" id="KW-0539">Nucleus</keyword>
<evidence type="ECO:0000256" key="1">
    <source>
        <dbReference type="ARBA" id="ARBA00004259"/>
    </source>
</evidence>
<dbReference type="EMBL" id="MCFG01000188">
    <property type="protein sequence ID" value="ORX79083.1"/>
    <property type="molecule type" value="Genomic_DNA"/>
</dbReference>
<dbReference type="AlphaFoldDB" id="A0A1Y1X026"/>
<keyword evidence="4" id="KW-0906">Nuclear pore complex</keyword>